<evidence type="ECO:0000313" key="2">
    <source>
        <dbReference type="Proteomes" id="UP000054321"/>
    </source>
</evidence>
<proteinExistence type="predicted"/>
<dbReference type="OrthoDB" id="3595485at2759"/>
<dbReference type="Proteomes" id="UP000054321">
    <property type="component" value="Unassembled WGS sequence"/>
</dbReference>
<sequence>MGQYWQVVSPEQKEQLSTLLWGKLGEILPAGCAGRHLQQRLMMPQDRQRGLLCGQSRFIVKDIAIEQKLKAFLSEIRANIPTERDEYATTTEENLTTILNEIYNRARPQKTGISLGDYFNEESIPGLMRLLFDHLLGTWADQKIVCVGDYSNKLPPGYQASLDTLYNEQYKETLSLTDLAGVLLENFESHCPSKAPFFQEEYSRLFEEFFPSNQQHILLNLTSQEYVVSKVLWGKELKKHYDAVIPGLGDAAMTGICWSQDPSTSMESDCIDIEGKWAGHRFIIVSQSVFDETTGREGWKDASENVYGVLNNIWKVENVSVVSAMNI</sequence>
<name>A0A0C3GRP7_OIDMZ</name>
<protein>
    <submittedName>
        <fullName evidence="1">Uncharacterized protein</fullName>
    </submittedName>
</protein>
<gene>
    <name evidence="1" type="ORF">OIDMADRAFT_61898</name>
</gene>
<reference evidence="1 2" key="1">
    <citation type="submission" date="2014-04" db="EMBL/GenBank/DDBJ databases">
        <authorList>
            <consortium name="DOE Joint Genome Institute"/>
            <person name="Kuo A."/>
            <person name="Martino E."/>
            <person name="Perotto S."/>
            <person name="Kohler A."/>
            <person name="Nagy L.G."/>
            <person name="Floudas D."/>
            <person name="Copeland A."/>
            <person name="Barry K.W."/>
            <person name="Cichocki N."/>
            <person name="Veneault-Fourrey C."/>
            <person name="LaButti K."/>
            <person name="Lindquist E.A."/>
            <person name="Lipzen A."/>
            <person name="Lundell T."/>
            <person name="Morin E."/>
            <person name="Murat C."/>
            <person name="Sun H."/>
            <person name="Tunlid A."/>
            <person name="Henrissat B."/>
            <person name="Grigoriev I.V."/>
            <person name="Hibbett D.S."/>
            <person name="Martin F."/>
            <person name="Nordberg H.P."/>
            <person name="Cantor M.N."/>
            <person name="Hua S.X."/>
        </authorList>
    </citation>
    <scope>NUCLEOTIDE SEQUENCE [LARGE SCALE GENOMIC DNA]</scope>
    <source>
        <strain evidence="1 2">Zn</strain>
    </source>
</reference>
<dbReference type="AlphaFoldDB" id="A0A0C3GRP7"/>
<keyword evidence="2" id="KW-1185">Reference proteome</keyword>
<organism evidence="1 2">
    <name type="scientific">Oidiodendron maius (strain Zn)</name>
    <dbReference type="NCBI Taxonomy" id="913774"/>
    <lineage>
        <taxon>Eukaryota</taxon>
        <taxon>Fungi</taxon>
        <taxon>Dikarya</taxon>
        <taxon>Ascomycota</taxon>
        <taxon>Pezizomycotina</taxon>
        <taxon>Leotiomycetes</taxon>
        <taxon>Leotiomycetes incertae sedis</taxon>
        <taxon>Myxotrichaceae</taxon>
        <taxon>Oidiodendron</taxon>
    </lineage>
</organism>
<dbReference type="HOGENOM" id="CLU_044126_1_0_1"/>
<evidence type="ECO:0000313" key="1">
    <source>
        <dbReference type="EMBL" id="KIM93111.1"/>
    </source>
</evidence>
<dbReference type="InParanoid" id="A0A0C3GRP7"/>
<reference evidence="2" key="2">
    <citation type="submission" date="2015-01" db="EMBL/GenBank/DDBJ databases">
        <title>Evolutionary Origins and Diversification of the Mycorrhizal Mutualists.</title>
        <authorList>
            <consortium name="DOE Joint Genome Institute"/>
            <consortium name="Mycorrhizal Genomics Consortium"/>
            <person name="Kohler A."/>
            <person name="Kuo A."/>
            <person name="Nagy L.G."/>
            <person name="Floudas D."/>
            <person name="Copeland A."/>
            <person name="Barry K.W."/>
            <person name="Cichocki N."/>
            <person name="Veneault-Fourrey C."/>
            <person name="LaButti K."/>
            <person name="Lindquist E.A."/>
            <person name="Lipzen A."/>
            <person name="Lundell T."/>
            <person name="Morin E."/>
            <person name="Murat C."/>
            <person name="Riley R."/>
            <person name="Ohm R."/>
            <person name="Sun H."/>
            <person name="Tunlid A."/>
            <person name="Henrissat B."/>
            <person name="Grigoriev I.V."/>
            <person name="Hibbett D.S."/>
            <person name="Martin F."/>
        </authorList>
    </citation>
    <scope>NUCLEOTIDE SEQUENCE [LARGE SCALE GENOMIC DNA]</scope>
    <source>
        <strain evidence="2">Zn</strain>
    </source>
</reference>
<accession>A0A0C3GRP7</accession>
<dbReference type="EMBL" id="KN832899">
    <property type="protein sequence ID" value="KIM93111.1"/>
    <property type="molecule type" value="Genomic_DNA"/>
</dbReference>